<reference evidence="2" key="1">
    <citation type="submission" date="2020-05" db="EMBL/GenBank/DDBJ databases">
        <title>Sulfur intermediates as new biogeochemical hubs in an aquatic model microbial ecosystem.</title>
        <authorList>
            <person name="Vigneron A."/>
        </authorList>
    </citation>
    <scope>NUCLEOTIDE SEQUENCE</scope>
    <source>
        <strain evidence="2">Bin.250</strain>
    </source>
</reference>
<dbReference type="Proteomes" id="UP000754644">
    <property type="component" value="Unassembled WGS sequence"/>
</dbReference>
<evidence type="ECO:0000313" key="3">
    <source>
        <dbReference type="Proteomes" id="UP000754644"/>
    </source>
</evidence>
<keyword evidence="1" id="KW-1133">Transmembrane helix</keyword>
<feature type="transmembrane region" description="Helical" evidence="1">
    <location>
        <begin position="80"/>
        <end position="99"/>
    </location>
</feature>
<dbReference type="AlphaFoldDB" id="A0A972VXD8"/>
<keyword evidence="1" id="KW-0472">Membrane</keyword>
<organism evidence="2 3">
    <name type="scientific">SAR86 cluster bacterium</name>
    <dbReference type="NCBI Taxonomy" id="2030880"/>
    <lineage>
        <taxon>Bacteria</taxon>
        <taxon>Pseudomonadati</taxon>
        <taxon>Pseudomonadota</taxon>
        <taxon>Gammaproteobacteria</taxon>
        <taxon>SAR86 cluster</taxon>
    </lineage>
</organism>
<proteinExistence type="predicted"/>
<evidence type="ECO:0000256" key="1">
    <source>
        <dbReference type="SAM" id="Phobius"/>
    </source>
</evidence>
<accession>A0A972VXD8</accession>
<keyword evidence="1" id="KW-0812">Transmembrane</keyword>
<gene>
    <name evidence="2" type="ORF">HQ497_05540</name>
</gene>
<dbReference type="EMBL" id="JABMOJ010000206">
    <property type="protein sequence ID" value="NQV64812.1"/>
    <property type="molecule type" value="Genomic_DNA"/>
</dbReference>
<evidence type="ECO:0000313" key="2">
    <source>
        <dbReference type="EMBL" id="NQV64812.1"/>
    </source>
</evidence>
<comment type="caution">
    <text evidence="2">The sequence shown here is derived from an EMBL/GenBank/DDBJ whole genome shotgun (WGS) entry which is preliminary data.</text>
</comment>
<name>A0A972VXD8_9GAMM</name>
<sequence>MNLLVAIALLIWLLLMLRSVVAEYQYYQSVRTLEPAIWEKLGSPAWVKIPMVFVSPKRSNMLRGMTNPTVRQLAVRHRAAGYQFLAYVVLVLGLGIAYFKFA</sequence>
<protein>
    <submittedName>
        <fullName evidence="2">Uncharacterized protein</fullName>
    </submittedName>
</protein>